<sequence length="98" mass="11376">MLQKEKKWKGRNLRSTLIGKSKPRELDYRLHAFDMWFERNSYCEGGDSQCANNVLSQDYRDAKSVLSFCSSSKTAAALPPLRSRLQVKTCFRKHFVDV</sequence>
<organism evidence="1 2">
    <name type="scientific">Malus domestica</name>
    <name type="common">Apple</name>
    <name type="synonym">Pyrus malus</name>
    <dbReference type="NCBI Taxonomy" id="3750"/>
    <lineage>
        <taxon>Eukaryota</taxon>
        <taxon>Viridiplantae</taxon>
        <taxon>Streptophyta</taxon>
        <taxon>Embryophyta</taxon>
        <taxon>Tracheophyta</taxon>
        <taxon>Spermatophyta</taxon>
        <taxon>Magnoliopsida</taxon>
        <taxon>eudicotyledons</taxon>
        <taxon>Gunneridae</taxon>
        <taxon>Pentapetalae</taxon>
        <taxon>rosids</taxon>
        <taxon>fabids</taxon>
        <taxon>Rosales</taxon>
        <taxon>Rosaceae</taxon>
        <taxon>Amygdaloideae</taxon>
        <taxon>Maleae</taxon>
        <taxon>Malus</taxon>
    </lineage>
</organism>
<accession>A0A498K7B7</accession>
<keyword evidence="2" id="KW-1185">Reference proteome</keyword>
<dbReference type="Proteomes" id="UP000290289">
    <property type="component" value="Chromosome 3"/>
</dbReference>
<comment type="caution">
    <text evidence="1">The sequence shown here is derived from an EMBL/GenBank/DDBJ whole genome shotgun (WGS) entry which is preliminary data.</text>
</comment>
<name>A0A498K7B7_MALDO</name>
<evidence type="ECO:0000313" key="1">
    <source>
        <dbReference type="EMBL" id="RXI03237.1"/>
    </source>
</evidence>
<proteinExistence type="predicted"/>
<dbReference type="AlphaFoldDB" id="A0A498K7B7"/>
<evidence type="ECO:0000313" key="2">
    <source>
        <dbReference type="Proteomes" id="UP000290289"/>
    </source>
</evidence>
<reference evidence="1 2" key="1">
    <citation type="submission" date="2018-10" db="EMBL/GenBank/DDBJ databases">
        <title>A high-quality apple genome assembly.</title>
        <authorList>
            <person name="Hu J."/>
        </authorList>
    </citation>
    <scope>NUCLEOTIDE SEQUENCE [LARGE SCALE GENOMIC DNA]</scope>
    <source>
        <strain evidence="2">cv. HFTH1</strain>
        <tissue evidence="1">Young leaf</tissue>
    </source>
</reference>
<dbReference type="EMBL" id="RDQH01000329">
    <property type="protein sequence ID" value="RXI03237.1"/>
    <property type="molecule type" value="Genomic_DNA"/>
</dbReference>
<protein>
    <submittedName>
        <fullName evidence="1">Uncharacterized protein</fullName>
    </submittedName>
</protein>
<gene>
    <name evidence="1" type="ORF">DVH24_003889</name>
</gene>